<gene>
    <name evidence="2" type="ORF">RND81_14G168800</name>
</gene>
<name>A0AAW1GNB7_SAPOF</name>
<comment type="caution">
    <text evidence="2">The sequence shown here is derived from an EMBL/GenBank/DDBJ whole genome shotgun (WGS) entry which is preliminary data.</text>
</comment>
<feature type="compositionally biased region" description="Low complexity" evidence="1">
    <location>
        <begin position="226"/>
        <end position="240"/>
    </location>
</feature>
<dbReference type="Gene3D" id="2.40.70.10">
    <property type="entry name" value="Acid Proteases"/>
    <property type="match status" value="1"/>
</dbReference>
<keyword evidence="3" id="KW-1185">Reference proteome</keyword>
<feature type="region of interest" description="Disordered" evidence="1">
    <location>
        <begin position="136"/>
        <end position="273"/>
    </location>
</feature>
<dbReference type="Pfam" id="PF13650">
    <property type="entry name" value="Asp_protease_2"/>
    <property type="match status" value="1"/>
</dbReference>
<dbReference type="InterPro" id="IPR021109">
    <property type="entry name" value="Peptidase_aspartic_dom_sf"/>
</dbReference>
<dbReference type="EMBL" id="JBDFQZ010000014">
    <property type="protein sequence ID" value="KAK9666212.1"/>
    <property type="molecule type" value="Genomic_DNA"/>
</dbReference>
<reference evidence="2" key="1">
    <citation type="submission" date="2024-03" db="EMBL/GenBank/DDBJ databases">
        <title>WGS assembly of Saponaria officinalis var. Norfolk2.</title>
        <authorList>
            <person name="Jenkins J."/>
            <person name="Shu S."/>
            <person name="Grimwood J."/>
            <person name="Barry K."/>
            <person name="Goodstein D."/>
            <person name="Schmutz J."/>
            <person name="Leebens-Mack J."/>
            <person name="Osbourn A."/>
        </authorList>
    </citation>
    <scope>NUCLEOTIDE SEQUENCE [LARGE SCALE GENOMIC DNA]</scope>
    <source>
        <strain evidence="2">JIC</strain>
    </source>
</reference>
<evidence type="ECO:0000313" key="3">
    <source>
        <dbReference type="Proteomes" id="UP001443914"/>
    </source>
</evidence>
<protein>
    <recommendedName>
        <fullName evidence="4">Aspartic peptidase DDI1-type domain-containing protein</fullName>
    </recommendedName>
</protein>
<feature type="compositionally biased region" description="Low complexity" evidence="1">
    <location>
        <begin position="136"/>
        <end position="152"/>
    </location>
</feature>
<organism evidence="2 3">
    <name type="scientific">Saponaria officinalis</name>
    <name type="common">Common soapwort</name>
    <name type="synonym">Lychnis saponaria</name>
    <dbReference type="NCBI Taxonomy" id="3572"/>
    <lineage>
        <taxon>Eukaryota</taxon>
        <taxon>Viridiplantae</taxon>
        <taxon>Streptophyta</taxon>
        <taxon>Embryophyta</taxon>
        <taxon>Tracheophyta</taxon>
        <taxon>Spermatophyta</taxon>
        <taxon>Magnoliopsida</taxon>
        <taxon>eudicotyledons</taxon>
        <taxon>Gunneridae</taxon>
        <taxon>Pentapetalae</taxon>
        <taxon>Caryophyllales</taxon>
        <taxon>Caryophyllaceae</taxon>
        <taxon>Caryophylleae</taxon>
        <taxon>Saponaria</taxon>
    </lineage>
</organism>
<feature type="compositionally biased region" description="Polar residues" evidence="1">
    <location>
        <begin position="203"/>
        <end position="225"/>
    </location>
</feature>
<proteinExistence type="predicted"/>
<feature type="region of interest" description="Disordered" evidence="1">
    <location>
        <begin position="370"/>
        <end position="413"/>
    </location>
</feature>
<dbReference type="Proteomes" id="UP001443914">
    <property type="component" value="Unassembled WGS sequence"/>
</dbReference>
<accession>A0AAW1GNB7</accession>
<feature type="compositionally biased region" description="Polar residues" evidence="1">
    <location>
        <begin position="241"/>
        <end position="251"/>
    </location>
</feature>
<evidence type="ECO:0000256" key="1">
    <source>
        <dbReference type="SAM" id="MobiDB-lite"/>
    </source>
</evidence>
<evidence type="ECO:0008006" key="4">
    <source>
        <dbReference type="Google" id="ProtNLM"/>
    </source>
</evidence>
<evidence type="ECO:0000313" key="2">
    <source>
        <dbReference type="EMBL" id="KAK9666212.1"/>
    </source>
</evidence>
<sequence>MVNASAGGGFDHLGDEEGAELIKKMVDSEAIYRTRGNILRRNSRYPPDNASNSNTETNAKLDLLTKKLELMQRNQVNQESASHGPPMEEVNPQPSYDACGGYGHSSDICVNNYNMGYEENVQDVNSFQAFNNNVRPSRPNYNNPNTYNPNSNFYHPRLKNHPNMSYRRNSFNNNNQDYGNQQQGYQGYGGGQGGQNFYHGNQENQANQGFQGQFSNRNSHGNQNPNFNNQGAKGNQQAGQYKNNQGPNNRYNYGFPLPLDSQPYNEPPNEPSNSDLMKLIRDMEIRHEQSIQNLANAHKKDLRDTEARMASQALANPQRPPGGFLAQWQSSKDAAENHQAHAAVLRSGVELEDPYSNLDVDVDPKRKRAMMNDGWESPPMTPSARMSELKKGKVTNASTSSGVTLDKGEDGLVEDVPYEEEKSKEDDDEDILVQLPKVPSKPTSPKVSSNTQLANIPYPTRALRSRENFKYTKFCEMLEKLEVTLPFTEVILNMPAYTKFLKDILTKKRTLGDQLVMAMEEECSAFLLNKKPNKLGDPGSFSIPCVVGGVKISRALCDLGASVSVLPLNVARKIGMQDLVPTNMTLQLADMSVKSSMGVLEDVPVKVGKYLIPIDFVVLDIPEDRHTPIILGRPFLATGGVLIDVKDGRLTFRIEGDKVEFHLPNLVKGPKQDQACTIEVIEEVVEEVQKEEARIE</sequence>
<dbReference type="PANTHER" id="PTHR33067:SF31">
    <property type="entry name" value="RNA-DIRECTED DNA POLYMERASE"/>
    <property type="match status" value="1"/>
</dbReference>
<dbReference type="AlphaFoldDB" id="A0AAW1GNB7"/>
<dbReference type="CDD" id="cd00303">
    <property type="entry name" value="retropepsin_like"/>
    <property type="match status" value="1"/>
</dbReference>
<dbReference type="SUPFAM" id="SSF50630">
    <property type="entry name" value="Acid proteases"/>
    <property type="match status" value="1"/>
</dbReference>
<dbReference type="PANTHER" id="PTHR33067">
    <property type="entry name" value="RNA-DIRECTED DNA POLYMERASE-RELATED"/>
    <property type="match status" value="1"/>
</dbReference>
<feature type="compositionally biased region" description="Low complexity" evidence="1">
    <location>
        <begin position="172"/>
        <end position="185"/>
    </location>
</feature>
<feature type="compositionally biased region" description="Polar residues" evidence="1">
    <location>
        <begin position="162"/>
        <end position="171"/>
    </location>
</feature>